<organism evidence="1 2">
    <name type="scientific">Nonomuraea antimicrobica</name>
    <dbReference type="NCBI Taxonomy" id="561173"/>
    <lineage>
        <taxon>Bacteria</taxon>
        <taxon>Bacillati</taxon>
        <taxon>Actinomycetota</taxon>
        <taxon>Actinomycetes</taxon>
        <taxon>Streptosporangiales</taxon>
        <taxon>Streptosporangiaceae</taxon>
        <taxon>Nonomuraea</taxon>
    </lineage>
</organism>
<dbReference type="RefSeq" id="WP_344885245.1">
    <property type="nucleotide sequence ID" value="NZ_BAAAZP010000102.1"/>
</dbReference>
<evidence type="ECO:0000313" key="1">
    <source>
        <dbReference type="EMBL" id="GAA3686183.1"/>
    </source>
</evidence>
<name>A0ABP7CBA7_9ACTN</name>
<reference evidence="2" key="1">
    <citation type="journal article" date="2019" name="Int. J. Syst. Evol. Microbiol.">
        <title>The Global Catalogue of Microorganisms (GCM) 10K type strain sequencing project: providing services to taxonomists for standard genome sequencing and annotation.</title>
        <authorList>
            <consortium name="The Broad Institute Genomics Platform"/>
            <consortium name="The Broad Institute Genome Sequencing Center for Infectious Disease"/>
            <person name="Wu L."/>
            <person name="Ma J."/>
        </authorList>
    </citation>
    <scope>NUCLEOTIDE SEQUENCE [LARGE SCALE GENOMIC DNA]</scope>
    <source>
        <strain evidence="2">JCM 16904</strain>
    </source>
</reference>
<dbReference type="EMBL" id="BAAAZP010000102">
    <property type="protein sequence ID" value="GAA3686183.1"/>
    <property type="molecule type" value="Genomic_DNA"/>
</dbReference>
<keyword evidence="2" id="KW-1185">Reference proteome</keyword>
<gene>
    <name evidence="1" type="ORF">GCM10022224_058780</name>
</gene>
<protein>
    <submittedName>
        <fullName evidence="1">Uncharacterized protein</fullName>
    </submittedName>
</protein>
<evidence type="ECO:0000313" key="2">
    <source>
        <dbReference type="Proteomes" id="UP001500902"/>
    </source>
</evidence>
<sequence length="432" mass="45563">MPDAPRLLLYRTVTSPAPLQAGSPDDPAANSIDVIVSSPDGQNVYCNKIDIAVPVGEPQDAGAYFTEAPQSSTDNDKWQIASVELVSGRELGLASDTNYHHVIFQPRQGGPAQFRHIDQPMTLTITGKLAADATGSLLTCLVTETSSTTDGHYTRKDPLMLTLPTAEPPFYLHNLLAATPNEPTIPRTKFNAGDEISLTWESNGDSFHLYGGDGTVLHEGPETTWTVPAGAIANDTTFTLKASKKNSTGFGTVDRYATITITITNPTLSELTVNGSLGVYGKLTANDGLSVSNTLTTDVLEAGAATVTRSCQIDGDCDVSGDLTSEGLFVNGDTSMRGRLQVNEGVTLDDTLVVVGRLTASSDCDVNGGLSANQDFSVSYGGTEKITTVGKSGLWVEGDFSVSDGGTEKITTYGYNGLYVDGDLTVNGRIND</sequence>
<dbReference type="Proteomes" id="UP001500902">
    <property type="component" value="Unassembled WGS sequence"/>
</dbReference>
<comment type="caution">
    <text evidence="1">The sequence shown here is derived from an EMBL/GenBank/DDBJ whole genome shotgun (WGS) entry which is preliminary data.</text>
</comment>
<proteinExistence type="predicted"/>
<accession>A0ABP7CBA7</accession>